<reference evidence="6 7" key="1">
    <citation type="submission" date="2022-09" db="EMBL/GenBank/DDBJ databases">
        <title>Enrichment on poylsaccharides allowed isolation of novel metabolic and taxonomic groups of Haloarchaea.</title>
        <authorList>
            <person name="Sorokin D.Y."/>
            <person name="Elcheninov A.G."/>
            <person name="Khizhniak T.V."/>
            <person name="Kolganova T.V."/>
            <person name="Kublanov I.V."/>
        </authorList>
    </citation>
    <scope>NUCLEOTIDE SEQUENCE [LARGE SCALE GENOMIC DNA]</scope>
    <source>
        <strain evidence="6 7">AArc-m2/3/4</strain>
    </source>
</reference>
<evidence type="ECO:0000259" key="5">
    <source>
        <dbReference type="PROSITE" id="PS51078"/>
    </source>
</evidence>
<dbReference type="SUPFAM" id="SSF55781">
    <property type="entry name" value="GAF domain-like"/>
    <property type="match status" value="1"/>
</dbReference>
<dbReference type="PANTHER" id="PTHR30136">
    <property type="entry name" value="HELIX-TURN-HELIX TRANSCRIPTIONAL REGULATOR, ICLR FAMILY"/>
    <property type="match status" value="1"/>
</dbReference>
<evidence type="ECO:0000313" key="7">
    <source>
        <dbReference type="Proteomes" id="UP001320972"/>
    </source>
</evidence>
<sequence>MGLPTDGPADSEPRRTLKTTERSLEVLEFVMELDGGGVTQVAEGLGMSPSTAHGHLATLKRAEYLVQRGDQYHVSWTFLRYADFLTRQQEYQIATNYVEQLVQQTQCRTNFIVEEHGRGVYVQNNPGEQRTWEHSSQGNREYLHLIAAGKAILAALPDERVEQIIDKWGLAAKTPNTITDRDALLDELETIREQGFARNDEEMISGIRSVGGAVTDENDQVIGALSVGGPADRLTGEFWEEELPTIIRATTTEFEFDIRLS</sequence>
<dbReference type="PROSITE" id="PS51078">
    <property type="entry name" value="ICLR_ED"/>
    <property type="match status" value="1"/>
</dbReference>
<organism evidence="6 7">
    <name type="scientific">Natronoglomus mannanivorans</name>
    <dbReference type="NCBI Taxonomy" id="2979990"/>
    <lineage>
        <taxon>Archaea</taxon>
        <taxon>Methanobacteriati</taxon>
        <taxon>Methanobacteriota</taxon>
        <taxon>Stenosarchaea group</taxon>
        <taxon>Halobacteria</taxon>
        <taxon>Halobacteriales</taxon>
        <taxon>Natrialbaceae</taxon>
        <taxon>Natronoglomus</taxon>
    </lineage>
</organism>
<keyword evidence="1" id="KW-0805">Transcription regulation</keyword>
<protein>
    <submittedName>
        <fullName evidence="6">IclR family transcriptional regulator</fullName>
    </submittedName>
</protein>
<dbReference type="InterPro" id="IPR036390">
    <property type="entry name" value="WH_DNA-bd_sf"/>
</dbReference>
<dbReference type="PANTHER" id="PTHR30136:SF35">
    <property type="entry name" value="HTH-TYPE TRANSCRIPTIONAL REGULATOR RV1719"/>
    <property type="match status" value="1"/>
</dbReference>
<proteinExistence type="predicted"/>
<dbReference type="InterPro" id="IPR014757">
    <property type="entry name" value="Tscrpt_reg_IclR_C"/>
</dbReference>
<dbReference type="EMBL" id="JAOPKB010000019">
    <property type="protein sequence ID" value="MCU4975489.1"/>
    <property type="molecule type" value="Genomic_DNA"/>
</dbReference>
<dbReference type="Proteomes" id="UP001320972">
    <property type="component" value="Unassembled WGS sequence"/>
</dbReference>
<dbReference type="Pfam" id="PF01614">
    <property type="entry name" value="IclR_C"/>
    <property type="match status" value="1"/>
</dbReference>
<dbReference type="SUPFAM" id="SSF46785">
    <property type="entry name" value="Winged helix' DNA-binding domain"/>
    <property type="match status" value="1"/>
</dbReference>
<evidence type="ECO:0000256" key="1">
    <source>
        <dbReference type="ARBA" id="ARBA00023015"/>
    </source>
</evidence>
<dbReference type="InterPro" id="IPR029016">
    <property type="entry name" value="GAF-like_dom_sf"/>
</dbReference>
<keyword evidence="7" id="KW-1185">Reference proteome</keyword>
<dbReference type="InterPro" id="IPR036388">
    <property type="entry name" value="WH-like_DNA-bd_sf"/>
</dbReference>
<dbReference type="InterPro" id="IPR011991">
    <property type="entry name" value="ArsR-like_HTH"/>
</dbReference>
<keyword evidence="2" id="KW-0238">DNA-binding</keyword>
<dbReference type="Gene3D" id="3.30.450.40">
    <property type="match status" value="1"/>
</dbReference>
<name>A0ABT2QKP0_9EURY</name>
<feature type="domain" description="HTH iclR-type" evidence="4">
    <location>
        <begin position="17"/>
        <end position="76"/>
    </location>
</feature>
<evidence type="ECO:0000313" key="6">
    <source>
        <dbReference type="EMBL" id="MCU4975489.1"/>
    </source>
</evidence>
<keyword evidence="3" id="KW-0804">Transcription</keyword>
<dbReference type="CDD" id="cd00090">
    <property type="entry name" value="HTH_ARSR"/>
    <property type="match status" value="1"/>
</dbReference>
<dbReference type="PROSITE" id="PS51077">
    <property type="entry name" value="HTH_ICLR"/>
    <property type="match status" value="1"/>
</dbReference>
<evidence type="ECO:0000256" key="2">
    <source>
        <dbReference type="ARBA" id="ARBA00023125"/>
    </source>
</evidence>
<evidence type="ECO:0000256" key="3">
    <source>
        <dbReference type="ARBA" id="ARBA00023163"/>
    </source>
</evidence>
<accession>A0ABT2QKP0</accession>
<dbReference type="Gene3D" id="1.10.10.10">
    <property type="entry name" value="Winged helix-like DNA-binding domain superfamily/Winged helix DNA-binding domain"/>
    <property type="match status" value="1"/>
</dbReference>
<comment type="caution">
    <text evidence="6">The sequence shown here is derived from an EMBL/GenBank/DDBJ whole genome shotgun (WGS) entry which is preliminary data.</text>
</comment>
<evidence type="ECO:0000259" key="4">
    <source>
        <dbReference type="PROSITE" id="PS51077"/>
    </source>
</evidence>
<feature type="domain" description="IclR-ED" evidence="5">
    <location>
        <begin position="76"/>
        <end position="260"/>
    </location>
</feature>
<dbReference type="RefSeq" id="WP_338009207.1">
    <property type="nucleotide sequence ID" value="NZ_JAOPKB010000019.1"/>
</dbReference>
<gene>
    <name evidence="6" type="ORF">OB955_22630</name>
</gene>
<dbReference type="SMART" id="SM00346">
    <property type="entry name" value="HTH_ICLR"/>
    <property type="match status" value="1"/>
</dbReference>
<dbReference type="InterPro" id="IPR005471">
    <property type="entry name" value="Tscrpt_reg_IclR_N"/>
</dbReference>
<dbReference type="Pfam" id="PF09339">
    <property type="entry name" value="HTH_IclR"/>
    <property type="match status" value="1"/>
</dbReference>
<dbReference type="InterPro" id="IPR050707">
    <property type="entry name" value="HTH_MetabolicPath_Reg"/>
</dbReference>